<dbReference type="EMBL" id="JBFZPZ010000017">
    <property type="protein sequence ID" value="MEX9254395.1"/>
    <property type="molecule type" value="Genomic_DNA"/>
</dbReference>
<evidence type="ECO:0000256" key="1">
    <source>
        <dbReference type="SAM" id="Phobius"/>
    </source>
</evidence>
<feature type="transmembrane region" description="Helical" evidence="1">
    <location>
        <begin position="45"/>
        <end position="65"/>
    </location>
</feature>
<accession>A0ABV4AD87</accession>
<feature type="transmembrane region" description="Helical" evidence="1">
    <location>
        <begin position="94"/>
        <end position="114"/>
    </location>
</feature>
<feature type="transmembrane region" description="Helical" evidence="1">
    <location>
        <begin position="168"/>
        <end position="185"/>
    </location>
</feature>
<evidence type="ECO:0000313" key="3">
    <source>
        <dbReference type="Proteomes" id="UP001561463"/>
    </source>
</evidence>
<reference evidence="2 3" key="1">
    <citation type="submission" date="2024-03" db="EMBL/GenBank/DDBJ databases">
        <title>Role of Flies in the Dissemination of Carbapenem-Resistant Enterobacteriaceae (CRE): An Epidemiological and Genomic Study in China.</title>
        <authorList>
            <person name="Chen K."/>
            <person name="Zhang R."/>
            <person name="Chen S."/>
        </authorList>
    </citation>
    <scope>NUCLEOTIDE SEQUENCE [LARGE SCALE GENOMIC DNA]</scope>
    <source>
        <strain evidence="3">fly-313</strain>
    </source>
</reference>
<protein>
    <submittedName>
        <fullName evidence="2">Benzoate/H(+) symporter BenE family transporter</fullName>
    </submittedName>
</protein>
<feature type="transmembrane region" description="Helical" evidence="1">
    <location>
        <begin position="319"/>
        <end position="337"/>
    </location>
</feature>
<dbReference type="NCBIfam" id="TIGR00843">
    <property type="entry name" value="benE"/>
    <property type="match status" value="1"/>
</dbReference>
<keyword evidence="1" id="KW-0472">Membrane</keyword>
<dbReference type="PANTHER" id="PTHR30199:SF0">
    <property type="entry name" value="INNER MEMBRANE PROTEIN YDCO"/>
    <property type="match status" value="1"/>
</dbReference>
<keyword evidence="1" id="KW-1133">Transmembrane helix</keyword>
<dbReference type="Proteomes" id="UP001561463">
    <property type="component" value="Unassembled WGS sequence"/>
</dbReference>
<keyword evidence="1" id="KW-0812">Transmembrane</keyword>
<dbReference type="PANTHER" id="PTHR30199">
    <property type="entry name" value="MFS FAMILY TRANSPORTER, PREDICTED SUBSTRATE BENZOATE"/>
    <property type="match status" value="1"/>
</dbReference>
<feature type="transmembrane region" description="Helical" evidence="1">
    <location>
        <begin position="260"/>
        <end position="276"/>
    </location>
</feature>
<dbReference type="Pfam" id="PF03594">
    <property type="entry name" value="BenE"/>
    <property type="match status" value="1"/>
</dbReference>
<evidence type="ECO:0000313" key="2">
    <source>
        <dbReference type="EMBL" id="MEX9254395.1"/>
    </source>
</evidence>
<dbReference type="InterPro" id="IPR004711">
    <property type="entry name" value="Benzoate_Transporter"/>
</dbReference>
<keyword evidence="3" id="KW-1185">Reference proteome</keyword>
<comment type="caution">
    <text evidence="2">The sequence shown here is derived from an EMBL/GenBank/DDBJ whole genome shotgun (WGS) entry which is preliminary data.</text>
</comment>
<feature type="transmembrane region" description="Helical" evidence="1">
    <location>
        <begin position="119"/>
        <end position="138"/>
    </location>
</feature>
<sequence length="388" mass="39589">MRPCTTLFAAALAGFVAVLVGYASSAAIVWQAAIAAGATPAQSAGWMTALGVGMGISTLALSLWYKAPLLTAWSTPGAALLATSLHNVTLAETIGIFIFANALILLCGITGLFARLMRIIPPALAAAMLAGVLLRFGLTAFSHLEDRFVLCGSMLLAWIVAKALAPRYAIIATLLAGMVVAWLKGDVVTSALNFSFAMPQPVAPAFHLSTLISVGLPFFLVTMTSQNAPGFATMQAAGYRVAVSPLIVVTGGLALLLSPFGVYSICIAAITAAICQSPDAHPDRDKRWLAAAAAGLFYLLAGVAGGSIAGLLAALPAGWVEILAGLALLGTIAGSLAQALSQPTERDAAIVTFLVTASGVTLAGIGSAFWGLIAGGLCTVAFSRFRRA</sequence>
<feature type="transmembrane region" description="Helical" evidence="1">
    <location>
        <begin position="288"/>
        <end position="313"/>
    </location>
</feature>
<feature type="transmembrane region" description="Helical" evidence="1">
    <location>
        <begin position="205"/>
        <end position="225"/>
    </location>
</feature>
<gene>
    <name evidence="2" type="ORF">AB7Z85_18050</name>
</gene>
<proteinExistence type="predicted"/>
<name>A0ABV4AD87_9ENTR</name>
<organism evidence="2 3">
    <name type="scientific">Pseudenterobacter timonensis</name>
    <dbReference type="NCBI Taxonomy" id="1755099"/>
    <lineage>
        <taxon>Bacteria</taxon>
        <taxon>Pseudomonadati</taxon>
        <taxon>Pseudomonadota</taxon>
        <taxon>Gammaproteobacteria</taxon>
        <taxon>Enterobacterales</taxon>
        <taxon>Enterobacteriaceae</taxon>
        <taxon>Pseudenterobacter</taxon>
    </lineage>
</organism>
<dbReference type="RefSeq" id="WP_369498676.1">
    <property type="nucleotide sequence ID" value="NZ_JBFZPZ010000017.1"/>
</dbReference>
<feature type="transmembrane region" description="Helical" evidence="1">
    <location>
        <begin position="349"/>
        <end position="382"/>
    </location>
</feature>